<keyword evidence="2" id="KW-1185">Reference proteome</keyword>
<reference evidence="1 2" key="1">
    <citation type="submission" date="2024-06" db="EMBL/GenBank/DDBJ databases">
        <title>The Natural Products Discovery Center: Release of the First 8490 Sequenced Strains for Exploring Actinobacteria Biosynthetic Diversity.</title>
        <authorList>
            <person name="Kalkreuter E."/>
            <person name="Kautsar S.A."/>
            <person name="Yang D."/>
            <person name="Bader C.D."/>
            <person name="Teijaro C.N."/>
            <person name="Fluegel L."/>
            <person name="Davis C.M."/>
            <person name="Simpson J.R."/>
            <person name="Lauterbach L."/>
            <person name="Steele A.D."/>
            <person name="Gui C."/>
            <person name="Meng S."/>
            <person name="Li G."/>
            <person name="Viehrig K."/>
            <person name="Ye F."/>
            <person name="Su P."/>
            <person name="Kiefer A.F."/>
            <person name="Nichols A."/>
            <person name="Cepeda A.J."/>
            <person name="Yan W."/>
            <person name="Fan B."/>
            <person name="Jiang Y."/>
            <person name="Adhikari A."/>
            <person name="Zheng C.-J."/>
            <person name="Schuster L."/>
            <person name="Cowan T.M."/>
            <person name="Smanski M.J."/>
            <person name="Chevrette M.G."/>
            <person name="De Carvalho L.P.S."/>
            <person name="Shen B."/>
        </authorList>
    </citation>
    <scope>NUCLEOTIDE SEQUENCE [LARGE SCALE GENOMIC DNA]</scope>
    <source>
        <strain evidence="1 2">NPDC000634</strain>
    </source>
</reference>
<dbReference type="InterPro" id="IPR036761">
    <property type="entry name" value="TTHA0802/YceI-like_sf"/>
</dbReference>
<sequence length="96" mass="10141">MRHTGPAENHGGFNHFSGSPWATGRLWDSWIGHCVEAGGVDTGRPQGDGHLRSPDVFGVAAQPYPILTGGSAGPPRRFAHVPLTVRTYVADVPLTG</sequence>
<gene>
    <name evidence="1" type="ORF">ABT317_34370</name>
</gene>
<dbReference type="SUPFAM" id="SSF101874">
    <property type="entry name" value="YceI-like"/>
    <property type="match status" value="1"/>
</dbReference>
<accession>A0ABV1WCL5</accession>
<dbReference type="RefSeq" id="WP_086728776.1">
    <property type="nucleotide sequence ID" value="NZ_MUBM01000266.1"/>
</dbReference>
<evidence type="ECO:0000313" key="1">
    <source>
        <dbReference type="EMBL" id="MER6981925.1"/>
    </source>
</evidence>
<dbReference type="EMBL" id="JBEPCU010000889">
    <property type="protein sequence ID" value="MER6981925.1"/>
    <property type="molecule type" value="Genomic_DNA"/>
</dbReference>
<proteinExistence type="predicted"/>
<dbReference type="Proteomes" id="UP001458415">
    <property type="component" value="Unassembled WGS sequence"/>
</dbReference>
<organism evidence="1 2">
    <name type="scientific">Streptomyces carpinensis</name>
    <dbReference type="NCBI Taxonomy" id="66369"/>
    <lineage>
        <taxon>Bacteria</taxon>
        <taxon>Bacillati</taxon>
        <taxon>Actinomycetota</taxon>
        <taxon>Actinomycetes</taxon>
        <taxon>Kitasatosporales</taxon>
        <taxon>Streptomycetaceae</taxon>
        <taxon>Streptomyces</taxon>
    </lineage>
</organism>
<evidence type="ECO:0000313" key="2">
    <source>
        <dbReference type="Proteomes" id="UP001458415"/>
    </source>
</evidence>
<name>A0ABV1WCL5_9ACTN</name>
<comment type="caution">
    <text evidence="1">The sequence shown here is derived from an EMBL/GenBank/DDBJ whole genome shotgun (WGS) entry which is preliminary data.</text>
</comment>
<protein>
    <submittedName>
        <fullName evidence="1">YceI family protein</fullName>
    </submittedName>
</protein>